<dbReference type="AlphaFoldDB" id="A0AB36RE31"/>
<evidence type="ECO:0000256" key="1">
    <source>
        <dbReference type="ARBA" id="ARBA00022801"/>
    </source>
</evidence>
<proteinExistence type="predicted"/>
<gene>
    <name evidence="2" type="ORF">CIT25_06245</name>
</gene>
<sequence length="116" mass="12736">MAQIAKKTKRNHHGLLCAHEYDDVFADSINEPEATAIFANGLERAGIGRRDQKVPSVGSEDFGQFGLSGAKAAMLFLGSSPDWPRFHPPDYDFRDELIPVGIRIFSETLAACLDNS</sequence>
<keyword evidence="1" id="KW-0378">Hydrolase</keyword>
<organism evidence="2 3">
    <name type="scientific">Mesorhizobium mediterraneum</name>
    <dbReference type="NCBI Taxonomy" id="43617"/>
    <lineage>
        <taxon>Bacteria</taxon>
        <taxon>Pseudomonadati</taxon>
        <taxon>Pseudomonadota</taxon>
        <taxon>Alphaproteobacteria</taxon>
        <taxon>Hyphomicrobiales</taxon>
        <taxon>Phyllobacteriaceae</taxon>
        <taxon>Mesorhizobium</taxon>
    </lineage>
</organism>
<dbReference type="Proteomes" id="UP000216215">
    <property type="component" value="Unassembled WGS sequence"/>
</dbReference>
<protein>
    <recommendedName>
        <fullName evidence="4">Peptidase M20 dimerisation domain-containing protein</fullName>
    </recommendedName>
</protein>
<evidence type="ECO:0008006" key="4">
    <source>
        <dbReference type="Google" id="ProtNLM"/>
    </source>
</evidence>
<dbReference type="RefSeq" id="WP_095483686.1">
    <property type="nucleotide sequence ID" value="NZ_CP088151.1"/>
</dbReference>
<evidence type="ECO:0000313" key="2">
    <source>
        <dbReference type="EMBL" id="PAQ03008.1"/>
    </source>
</evidence>
<reference evidence="3" key="1">
    <citation type="submission" date="2017-08" db="EMBL/GenBank/DDBJ databases">
        <title>Mesorhizobium wenxinae sp. nov., a novel rhizobial species isolated from root nodules of chickpea (Cicer arietinum L.).</title>
        <authorList>
            <person name="Zhang J."/>
        </authorList>
    </citation>
    <scope>NUCLEOTIDE SEQUENCE [LARGE SCALE GENOMIC DNA]</scope>
    <source>
        <strain evidence="3">USDA 3392</strain>
    </source>
</reference>
<name>A0AB36RE31_9HYPH</name>
<dbReference type="Gene3D" id="3.40.630.10">
    <property type="entry name" value="Zn peptidases"/>
    <property type="match status" value="1"/>
</dbReference>
<dbReference type="InterPro" id="IPR002933">
    <property type="entry name" value="Peptidase_M20"/>
</dbReference>
<evidence type="ECO:0000313" key="3">
    <source>
        <dbReference type="Proteomes" id="UP000216215"/>
    </source>
</evidence>
<dbReference type="SUPFAM" id="SSF53187">
    <property type="entry name" value="Zn-dependent exopeptidases"/>
    <property type="match status" value="1"/>
</dbReference>
<dbReference type="GO" id="GO:0016787">
    <property type="term" value="F:hydrolase activity"/>
    <property type="evidence" value="ECO:0007669"/>
    <property type="project" value="InterPro"/>
</dbReference>
<keyword evidence="3" id="KW-1185">Reference proteome</keyword>
<dbReference type="EMBL" id="NPKI01000011">
    <property type="protein sequence ID" value="PAQ03008.1"/>
    <property type="molecule type" value="Genomic_DNA"/>
</dbReference>
<accession>A0AB36RE31</accession>
<dbReference type="Pfam" id="PF01546">
    <property type="entry name" value="Peptidase_M20"/>
    <property type="match status" value="1"/>
</dbReference>
<comment type="caution">
    <text evidence="2">The sequence shown here is derived from an EMBL/GenBank/DDBJ whole genome shotgun (WGS) entry which is preliminary data.</text>
</comment>